<gene>
    <name evidence="2" type="ORF">J506_2903</name>
</gene>
<keyword evidence="1" id="KW-0812">Transmembrane</keyword>
<evidence type="ECO:0000313" key="2">
    <source>
        <dbReference type="EMBL" id="EXC06004.1"/>
    </source>
</evidence>
<keyword evidence="1" id="KW-0472">Membrane</keyword>
<dbReference type="PROSITE" id="PS51257">
    <property type="entry name" value="PROKAR_LIPOPROTEIN"/>
    <property type="match status" value="1"/>
</dbReference>
<dbReference type="EMBL" id="JEXD01000029">
    <property type="protein sequence ID" value="EXC06004.1"/>
    <property type="molecule type" value="Genomic_DNA"/>
</dbReference>
<proteinExistence type="predicted"/>
<keyword evidence="1" id="KW-1133">Transmembrane helix</keyword>
<accession>A0A009PD66</accession>
<dbReference type="Proteomes" id="UP000021108">
    <property type="component" value="Unassembled WGS sequence"/>
</dbReference>
<evidence type="ECO:0000313" key="3">
    <source>
        <dbReference type="Proteomes" id="UP000021108"/>
    </source>
</evidence>
<organism evidence="2 3">
    <name type="scientific">Acinetobacter baumannii 625974</name>
    <dbReference type="NCBI Taxonomy" id="1310607"/>
    <lineage>
        <taxon>Bacteria</taxon>
        <taxon>Pseudomonadati</taxon>
        <taxon>Pseudomonadota</taxon>
        <taxon>Gammaproteobacteria</taxon>
        <taxon>Moraxellales</taxon>
        <taxon>Moraxellaceae</taxon>
        <taxon>Acinetobacter</taxon>
        <taxon>Acinetobacter calcoaceticus/baumannii complex</taxon>
    </lineage>
</organism>
<comment type="caution">
    <text evidence="2">The sequence shown here is derived from an EMBL/GenBank/DDBJ whole genome shotgun (WGS) entry which is preliminary data.</text>
</comment>
<dbReference type="AlphaFoldDB" id="A0A009PD66"/>
<reference evidence="2 3" key="1">
    <citation type="submission" date="2014-02" db="EMBL/GenBank/DDBJ databases">
        <title>Comparative genomics and transcriptomics to identify genetic mechanisms underlying the emergence of carbapenem resistant Acinetobacter baumannii (CRAb).</title>
        <authorList>
            <person name="Harris A.D."/>
            <person name="Johnson K.J."/>
            <person name="George J."/>
            <person name="Shefchek K."/>
            <person name="Daugherty S.C."/>
            <person name="Parankush S."/>
            <person name="Sadzewicz L."/>
            <person name="Tallon L."/>
            <person name="Sengamalay N."/>
            <person name="Hazen T.H."/>
            <person name="Rasko D.A."/>
        </authorList>
    </citation>
    <scope>NUCLEOTIDE SEQUENCE [LARGE SCALE GENOMIC DNA]</scope>
    <source>
        <strain evidence="2 3">625974</strain>
    </source>
</reference>
<protein>
    <submittedName>
        <fullName evidence="2">Putative membrane protein</fullName>
    </submittedName>
</protein>
<name>A0A009PD66_ACIBA</name>
<dbReference type="PATRIC" id="fig|1310607.3.peg.2812"/>
<evidence type="ECO:0000256" key="1">
    <source>
        <dbReference type="SAM" id="Phobius"/>
    </source>
</evidence>
<sequence>MDIWKFIKSFNTVNTYLLLSCVLLIILVLYFYVINPA</sequence>
<feature type="transmembrane region" description="Helical" evidence="1">
    <location>
        <begin position="12"/>
        <end position="34"/>
    </location>
</feature>